<accession>A0A482XHU1</accession>
<feature type="region of interest" description="Disordered" evidence="2">
    <location>
        <begin position="22"/>
        <end position="53"/>
    </location>
</feature>
<comment type="caution">
    <text evidence="4">The sequence shown here is derived from an EMBL/GenBank/DDBJ whole genome shotgun (WGS) entry which is preliminary data.</text>
</comment>
<evidence type="ECO:0000259" key="3">
    <source>
        <dbReference type="PROSITE" id="PS51915"/>
    </source>
</evidence>
<dbReference type="AlphaFoldDB" id="A0A482XHU1"/>
<keyword evidence="5" id="KW-1185">Reference proteome</keyword>
<dbReference type="Gene3D" id="3.40.1800.20">
    <property type="match status" value="1"/>
</dbReference>
<keyword evidence="1" id="KW-0863">Zinc-finger</keyword>
<evidence type="ECO:0000313" key="4">
    <source>
        <dbReference type="EMBL" id="RZF45217.1"/>
    </source>
</evidence>
<name>A0A482XHU1_LAOST</name>
<sequence>MALVRMNVDKISRLNPAERQILSSPKRNPVEMKTPSSKENPLKRKFPATDTRKPKPKFDMCRLCLSKSCEVFPLFWTKLRFSSLPLKDVINICIGIQVDKNDVTDRLCQGCLACLENVWAFREKCQHSNEPITRMNITYRFKISVGLQKTMYV</sequence>
<keyword evidence="1" id="KW-0479">Metal-binding</keyword>
<evidence type="ECO:0000256" key="1">
    <source>
        <dbReference type="PROSITE-ProRule" id="PRU01263"/>
    </source>
</evidence>
<protein>
    <recommendedName>
        <fullName evidence="3">ZAD domain-containing protein</fullName>
    </recommendedName>
</protein>
<gene>
    <name evidence="4" type="ORF">LSTR_LSTR012640</name>
</gene>
<dbReference type="SUPFAM" id="SSF57716">
    <property type="entry name" value="Glucocorticoid receptor-like (DNA-binding domain)"/>
    <property type="match status" value="1"/>
</dbReference>
<dbReference type="EMBL" id="QKKF02009658">
    <property type="protein sequence ID" value="RZF45217.1"/>
    <property type="molecule type" value="Genomic_DNA"/>
</dbReference>
<reference evidence="4 5" key="1">
    <citation type="journal article" date="2017" name="Gigascience">
        <title>Genome sequence of the small brown planthopper, Laodelphax striatellus.</title>
        <authorList>
            <person name="Zhu J."/>
            <person name="Jiang F."/>
            <person name="Wang X."/>
            <person name="Yang P."/>
            <person name="Bao Y."/>
            <person name="Zhao W."/>
            <person name="Wang W."/>
            <person name="Lu H."/>
            <person name="Wang Q."/>
            <person name="Cui N."/>
            <person name="Li J."/>
            <person name="Chen X."/>
            <person name="Luo L."/>
            <person name="Yu J."/>
            <person name="Kang L."/>
            <person name="Cui F."/>
        </authorList>
    </citation>
    <scope>NUCLEOTIDE SEQUENCE [LARGE SCALE GENOMIC DNA]</scope>
    <source>
        <strain evidence="4">Lst14</strain>
    </source>
</reference>
<proteinExistence type="predicted"/>
<dbReference type="PROSITE" id="PS51915">
    <property type="entry name" value="ZAD"/>
    <property type="match status" value="1"/>
</dbReference>
<feature type="binding site" evidence="1">
    <location>
        <position position="64"/>
    </location>
    <ligand>
        <name>Zn(2+)</name>
        <dbReference type="ChEBI" id="CHEBI:29105"/>
    </ligand>
</feature>
<feature type="binding site" evidence="1">
    <location>
        <position position="111"/>
    </location>
    <ligand>
        <name>Zn(2+)</name>
        <dbReference type="ChEBI" id="CHEBI:29105"/>
    </ligand>
</feature>
<dbReference type="Pfam" id="PF07776">
    <property type="entry name" value="zf-AD"/>
    <property type="match status" value="1"/>
</dbReference>
<feature type="binding site" evidence="1">
    <location>
        <position position="108"/>
    </location>
    <ligand>
        <name>Zn(2+)</name>
        <dbReference type="ChEBI" id="CHEBI:29105"/>
    </ligand>
</feature>
<dbReference type="SMART" id="SM00868">
    <property type="entry name" value="zf-AD"/>
    <property type="match status" value="1"/>
</dbReference>
<dbReference type="GO" id="GO:0005634">
    <property type="term" value="C:nucleus"/>
    <property type="evidence" value="ECO:0007669"/>
    <property type="project" value="InterPro"/>
</dbReference>
<dbReference type="InterPro" id="IPR012934">
    <property type="entry name" value="Znf_AD"/>
</dbReference>
<evidence type="ECO:0000313" key="5">
    <source>
        <dbReference type="Proteomes" id="UP000291343"/>
    </source>
</evidence>
<dbReference type="OrthoDB" id="8922241at2759"/>
<keyword evidence="1" id="KW-0862">Zinc</keyword>
<dbReference type="InParanoid" id="A0A482XHU1"/>
<dbReference type="GO" id="GO:0008270">
    <property type="term" value="F:zinc ion binding"/>
    <property type="evidence" value="ECO:0007669"/>
    <property type="project" value="UniProtKB-UniRule"/>
</dbReference>
<organism evidence="4 5">
    <name type="scientific">Laodelphax striatellus</name>
    <name type="common">Small brown planthopper</name>
    <name type="synonym">Delphax striatella</name>
    <dbReference type="NCBI Taxonomy" id="195883"/>
    <lineage>
        <taxon>Eukaryota</taxon>
        <taxon>Metazoa</taxon>
        <taxon>Ecdysozoa</taxon>
        <taxon>Arthropoda</taxon>
        <taxon>Hexapoda</taxon>
        <taxon>Insecta</taxon>
        <taxon>Pterygota</taxon>
        <taxon>Neoptera</taxon>
        <taxon>Paraneoptera</taxon>
        <taxon>Hemiptera</taxon>
        <taxon>Auchenorrhyncha</taxon>
        <taxon>Fulgoroidea</taxon>
        <taxon>Delphacidae</taxon>
        <taxon>Criomorphinae</taxon>
        <taxon>Laodelphax</taxon>
    </lineage>
</organism>
<dbReference type="Proteomes" id="UP000291343">
    <property type="component" value="Unassembled WGS sequence"/>
</dbReference>
<feature type="domain" description="ZAD" evidence="3">
    <location>
        <begin position="59"/>
        <end position="135"/>
    </location>
</feature>
<feature type="binding site" evidence="1">
    <location>
        <position position="61"/>
    </location>
    <ligand>
        <name>Zn(2+)</name>
        <dbReference type="ChEBI" id="CHEBI:29105"/>
    </ligand>
</feature>
<evidence type="ECO:0000256" key="2">
    <source>
        <dbReference type="SAM" id="MobiDB-lite"/>
    </source>
</evidence>